<feature type="region of interest" description="Disordered" evidence="1">
    <location>
        <begin position="136"/>
        <end position="217"/>
    </location>
</feature>
<keyword evidence="4" id="KW-1185">Reference proteome</keyword>
<dbReference type="InterPro" id="IPR001005">
    <property type="entry name" value="SANT/Myb"/>
</dbReference>
<protein>
    <recommendedName>
        <fullName evidence="2">Myb-like domain-containing protein</fullName>
    </recommendedName>
</protein>
<proteinExistence type="predicted"/>
<gene>
    <name evidence="3" type="ORF">K490DRAFT_65509</name>
</gene>
<evidence type="ECO:0000313" key="4">
    <source>
        <dbReference type="Proteomes" id="UP000799776"/>
    </source>
</evidence>
<evidence type="ECO:0000256" key="1">
    <source>
        <dbReference type="SAM" id="MobiDB-lite"/>
    </source>
</evidence>
<evidence type="ECO:0000313" key="3">
    <source>
        <dbReference type="EMBL" id="KAF2087667.1"/>
    </source>
</evidence>
<dbReference type="PROSITE" id="PS50090">
    <property type="entry name" value="MYB_LIKE"/>
    <property type="match status" value="1"/>
</dbReference>
<evidence type="ECO:0000259" key="2">
    <source>
        <dbReference type="PROSITE" id="PS50090"/>
    </source>
</evidence>
<dbReference type="SUPFAM" id="SSF46689">
    <property type="entry name" value="Homeodomain-like"/>
    <property type="match status" value="1"/>
</dbReference>
<feature type="region of interest" description="Disordered" evidence="1">
    <location>
        <begin position="1"/>
        <end position="29"/>
    </location>
</feature>
<accession>A0A9P4HVN9</accession>
<feature type="domain" description="Myb-like" evidence="2">
    <location>
        <begin position="26"/>
        <end position="76"/>
    </location>
</feature>
<dbReference type="AlphaFoldDB" id="A0A9P4HVN9"/>
<dbReference type="EMBL" id="ML978719">
    <property type="protein sequence ID" value="KAF2087667.1"/>
    <property type="molecule type" value="Genomic_DNA"/>
</dbReference>
<organism evidence="3 4">
    <name type="scientific">Saccharata proteae CBS 121410</name>
    <dbReference type="NCBI Taxonomy" id="1314787"/>
    <lineage>
        <taxon>Eukaryota</taxon>
        <taxon>Fungi</taxon>
        <taxon>Dikarya</taxon>
        <taxon>Ascomycota</taxon>
        <taxon>Pezizomycotina</taxon>
        <taxon>Dothideomycetes</taxon>
        <taxon>Dothideomycetes incertae sedis</taxon>
        <taxon>Botryosphaeriales</taxon>
        <taxon>Saccharataceae</taxon>
        <taxon>Saccharata</taxon>
    </lineage>
</organism>
<comment type="caution">
    <text evidence="3">The sequence shown here is derived from an EMBL/GenBank/DDBJ whole genome shotgun (WGS) entry which is preliminary data.</text>
</comment>
<name>A0A9P4HVN9_9PEZI</name>
<sequence>MPKEVRPATTIHRVDPMPLTPTTSNGPARGAAQWLQGEDQTLMQARASGLGWKPIASRYFPDKTDNACRKRYERLMARRNAEEWDGGVRLETLATEYMNVRKEMWSILGDRIGEKWQVVEMKCMERGLKNIQAAARSAQRKERGNSDLDEGDSGIGFSSDAENEIEDCSLEAPQTPRAVHIPSQHEDDRMQRGGPSIQSMLSPSPSHMAPHSQQQAD</sequence>
<feature type="compositionally biased region" description="Polar residues" evidence="1">
    <location>
        <begin position="196"/>
        <end position="217"/>
    </location>
</feature>
<reference evidence="3" key="1">
    <citation type="journal article" date="2020" name="Stud. Mycol.">
        <title>101 Dothideomycetes genomes: a test case for predicting lifestyles and emergence of pathogens.</title>
        <authorList>
            <person name="Haridas S."/>
            <person name="Albert R."/>
            <person name="Binder M."/>
            <person name="Bloem J."/>
            <person name="Labutti K."/>
            <person name="Salamov A."/>
            <person name="Andreopoulos B."/>
            <person name="Baker S."/>
            <person name="Barry K."/>
            <person name="Bills G."/>
            <person name="Bluhm B."/>
            <person name="Cannon C."/>
            <person name="Castanera R."/>
            <person name="Culley D."/>
            <person name="Daum C."/>
            <person name="Ezra D."/>
            <person name="Gonzalez J."/>
            <person name="Henrissat B."/>
            <person name="Kuo A."/>
            <person name="Liang C."/>
            <person name="Lipzen A."/>
            <person name="Lutzoni F."/>
            <person name="Magnuson J."/>
            <person name="Mondo S."/>
            <person name="Nolan M."/>
            <person name="Ohm R."/>
            <person name="Pangilinan J."/>
            <person name="Park H.-J."/>
            <person name="Ramirez L."/>
            <person name="Alfaro M."/>
            <person name="Sun H."/>
            <person name="Tritt A."/>
            <person name="Yoshinaga Y."/>
            <person name="Zwiers L.-H."/>
            <person name="Turgeon B."/>
            <person name="Goodwin S."/>
            <person name="Spatafora J."/>
            <person name="Crous P."/>
            <person name="Grigoriev I."/>
        </authorList>
    </citation>
    <scope>NUCLEOTIDE SEQUENCE</scope>
    <source>
        <strain evidence="3">CBS 121410</strain>
    </source>
</reference>
<dbReference type="Pfam" id="PF13921">
    <property type="entry name" value="Myb_DNA-bind_6"/>
    <property type="match status" value="1"/>
</dbReference>
<dbReference type="InterPro" id="IPR009057">
    <property type="entry name" value="Homeodomain-like_sf"/>
</dbReference>
<dbReference type="Proteomes" id="UP000799776">
    <property type="component" value="Unassembled WGS sequence"/>
</dbReference>
<dbReference type="OrthoDB" id="4151352at2759"/>
<dbReference type="Gene3D" id="1.10.10.60">
    <property type="entry name" value="Homeodomain-like"/>
    <property type="match status" value="1"/>
</dbReference>
<dbReference type="CDD" id="cd00167">
    <property type="entry name" value="SANT"/>
    <property type="match status" value="1"/>
</dbReference>